<reference evidence="2 3" key="1">
    <citation type="submission" date="2020-01" db="EMBL/GenBank/DDBJ databases">
        <authorList>
            <person name="Hu M."/>
            <person name="Zhou X."/>
        </authorList>
    </citation>
    <scope>NUCLEOTIDE SEQUENCE [LARGE SCALE GENOMIC DNA]</scope>
</reference>
<dbReference type="EMBL" id="MN974282">
    <property type="protein sequence ID" value="QIG66534.1"/>
    <property type="molecule type" value="Genomic_DNA"/>
</dbReference>
<feature type="compositionally biased region" description="Low complexity" evidence="1">
    <location>
        <begin position="37"/>
        <end position="52"/>
    </location>
</feature>
<proteinExistence type="predicted"/>
<protein>
    <submittedName>
        <fullName evidence="2">Putative scaffolding protein</fullName>
    </submittedName>
</protein>
<evidence type="ECO:0000313" key="3">
    <source>
        <dbReference type="Proteomes" id="UP000501863"/>
    </source>
</evidence>
<name>A0A6G6XYX7_9CAUD</name>
<organism evidence="2 3">
    <name type="scientific">Vibrio phage OWB</name>
    <dbReference type="NCBI Taxonomy" id="2713205"/>
    <lineage>
        <taxon>Viruses</taxon>
        <taxon>Duplodnaviria</taxon>
        <taxon>Heunggongvirae</taxon>
        <taxon>Uroviricota</taxon>
        <taxon>Caudoviricetes</taxon>
        <taxon>Autographivirales</taxon>
        <taxon>Autoscriptoviridae</taxon>
        <taxon>Maculvirus</taxon>
        <taxon>Maculvirus OWB</taxon>
    </lineage>
</organism>
<evidence type="ECO:0000313" key="2">
    <source>
        <dbReference type="EMBL" id="QIG66534.1"/>
    </source>
</evidence>
<sequence length="272" mass="28331">MQDTNLPPGVPTAGKPADVPNQPQPTPTPAPQPAPADDPVLGNQPQPAAAPQQPEPQVPAEPEQTDPAAGQITLQTGDAAVDAGLQMLAQVSGCTDADVERAMGNALRYGDASLIDEKFLQERLGNYAGYAKTLAETYLANAASNTERTVNEVHTLAGGADAWAQARDVFMANAPAHIQTAVKTMANSGLAKDAAQMVLDYARQSGALPTQGQHIHGMGGQAGNTALSAAEFSKELADLRTKFGNTSFESGPAGQAYQNLLERRARGKQLGR</sequence>
<feature type="region of interest" description="Disordered" evidence="1">
    <location>
        <begin position="1"/>
        <end position="66"/>
    </location>
</feature>
<accession>A0A6G6XYX7</accession>
<evidence type="ECO:0000256" key="1">
    <source>
        <dbReference type="SAM" id="MobiDB-lite"/>
    </source>
</evidence>
<dbReference type="Proteomes" id="UP000501863">
    <property type="component" value="Segment"/>
</dbReference>
<feature type="compositionally biased region" description="Pro residues" evidence="1">
    <location>
        <begin position="22"/>
        <end position="36"/>
    </location>
</feature>
<gene>
    <name evidence="2" type="ORF">OWB_000027</name>
</gene>